<keyword evidence="9" id="KW-1185">Reference proteome</keyword>
<dbReference type="Proteomes" id="UP000245119">
    <property type="component" value="Linkage Group LG13"/>
</dbReference>
<evidence type="ECO:0000313" key="8">
    <source>
        <dbReference type="EMBL" id="PVD19501.1"/>
    </source>
</evidence>
<dbReference type="SMART" id="SM00633">
    <property type="entry name" value="Glyco_10"/>
    <property type="match status" value="1"/>
</dbReference>
<evidence type="ECO:0000256" key="1">
    <source>
        <dbReference type="ARBA" id="ARBA00007495"/>
    </source>
</evidence>
<gene>
    <name evidence="8" type="ORF">C0Q70_19990</name>
</gene>
<evidence type="ECO:0000256" key="3">
    <source>
        <dbReference type="ARBA" id="ARBA00022801"/>
    </source>
</evidence>
<organism evidence="8 9">
    <name type="scientific">Pomacea canaliculata</name>
    <name type="common">Golden apple snail</name>
    <dbReference type="NCBI Taxonomy" id="400727"/>
    <lineage>
        <taxon>Eukaryota</taxon>
        <taxon>Metazoa</taxon>
        <taxon>Spiralia</taxon>
        <taxon>Lophotrochozoa</taxon>
        <taxon>Mollusca</taxon>
        <taxon>Gastropoda</taxon>
        <taxon>Caenogastropoda</taxon>
        <taxon>Architaenioglossa</taxon>
        <taxon>Ampullarioidea</taxon>
        <taxon>Ampullariidae</taxon>
        <taxon>Pomacea</taxon>
    </lineage>
</organism>
<dbReference type="Gene3D" id="2.60.120.690">
    <property type="entry name" value="Proprotein convertase subtilisin/kexin type 9"/>
    <property type="match status" value="2"/>
</dbReference>
<evidence type="ECO:0000256" key="2">
    <source>
        <dbReference type="ARBA" id="ARBA00022737"/>
    </source>
</evidence>
<evidence type="ECO:0000256" key="5">
    <source>
        <dbReference type="ARBA" id="ARBA00023326"/>
    </source>
</evidence>
<evidence type="ECO:0000313" key="9">
    <source>
        <dbReference type="Proteomes" id="UP000245119"/>
    </source>
</evidence>
<dbReference type="InterPro" id="IPR003305">
    <property type="entry name" value="CenC_carb-bd"/>
</dbReference>
<dbReference type="PANTHER" id="PTHR31490:SF1">
    <property type="entry name" value="ENDO-1,4-BETA-XYLANASE 1"/>
    <property type="match status" value="1"/>
</dbReference>
<dbReference type="PANTHER" id="PTHR31490">
    <property type="entry name" value="GLYCOSYL HYDROLASE"/>
    <property type="match status" value="1"/>
</dbReference>
<dbReference type="Gene3D" id="3.20.20.80">
    <property type="entry name" value="Glycosidases"/>
    <property type="match status" value="2"/>
</dbReference>
<evidence type="ECO:0000256" key="6">
    <source>
        <dbReference type="SAM" id="MobiDB-lite"/>
    </source>
</evidence>
<feature type="domain" description="GH10" evidence="7">
    <location>
        <begin position="1014"/>
        <end position="1288"/>
    </location>
</feature>
<dbReference type="Pfam" id="PF18459">
    <property type="entry name" value="PCSK9_C1"/>
    <property type="match status" value="1"/>
</dbReference>
<dbReference type="EMBL" id="PZQS01000013">
    <property type="protein sequence ID" value="PVD19501.1"/>
    <property type="molecule type" value="Genomic_DNA"/>
</dbReference>
<dbReference type="Pfam" id="PF02018">
    <property type="entry name" value="CBM_4_9"/>
    <property type="match status" value="1"/>
</dbReference>
<sequence length="1623" mass="177587">MLHTGLDDSSGCSGEGLSFDRDEAPSLLRAADNVGGGSGSEPAGQPQLRGGPEGLVGEQWVPDGAREWRHGGRDRDLEGPLQTLYGLKPNGRYETSVYVKLLNDNSSVLWQTIKITMQFGFTNSGDIGTYVIAMRSLCDSSMGWILVNGSMNAPVREFKFVRYAIRGPDPGVNFLVDHASLYEVPENTNWLAESHINIDKYRKSNLSISFTVPPGVPSSSFDAQVKDTMISKKNTNEYTKLVTNLHNWVTVQSFKWKFDKGTRESPDFSNAVDATNVLNSYGLDHWDVMNEDTHGLYYQQMLQDRNFTKNLFRQMKNCDNVTKLYFNDYQAVDIGGSTEEYYQIIKAYLAEGVPVEGLGTEGHVQTNTATDPTLIWRRLDRLGTLGTEIFATEFDVEWPEYVQRADWIEDGIRAMFSHPAMKGIIYWSFWDQDTGNVNRELIQGTNLTIIEPGQSDLKVDLRGFQGDYEVTIRKSGIPVQVERFSLGTSNLSVNIKITDKTTAINTAVENDYVPRCVSHRGQKSLGLQSTSSTNMQLTCVNVESTPSGGNEDDVASVTCGTDRVMTGCTSYQNVRGQLWTRKGEQIVIENGVAMCKAYNGRNSEQGVTAAARCCKVNGLTCDYRIAGPSSPFDGAQAEAICPTNTQALGCSSYSRYPDMDGVYTNVTINSCVSQSGSPVSSNPGERSGSSVVAACCSSPDLSCTRVSSLPTTLSAGDYQTVTCPSSTTMVSCSYFAPDGRSGGARISDSNGVDECIVYMGDSLSSGSRGVTATATCCILHNQAFMFNLLTMGSRSFFVVLLMLGTGKGQNLIQNPSFEGDLVGSWDNNGFLMERTSGDRVDGNFALKASYRDRELEGPLQVLNNLKPGSRYEASLYVKLLNDISGDLWQPIKVIMQFTFNETDVGTYFIATRGLCDSSMGWIFLNGSLNAPVRAFTSVKFGIRGPAPFVDFLVDNVSLYEVPENTNWFADSNTNIDKYRKSNASVSFSLPAGVPASAFDVQVRLKKHLFPFGAKVKDTVISQQPTNDYTKFFCNVFNWATVQSYKWKFDKGTRYAPNFNNALSATNALLANGLKVRAQSVFFDVQDNVPDWVLALSGDELRSELDKHLLYMCNITLGKLQHWDVQNEHTHGLYYEEKLLDRNLTKNFFRQMKACDKTTKLFFNDYQAVDIGPSTEEYYQLMKQYLDEGVPVEGLGVEGHVKPYLPLDAALIWKRLDRLGTLPIEIVMSEFDVTADDVVQRADWIEDGMRALFAHPAMTAIIYWCIWDLDCQDANKELIRGSNLEIIEPGQRFICLLKKEWTTNIVRNLASGLNIPFRGFLGDYEVIVRRSGVPIQVERFSLGQGGTSVNIQVTSSTAAVAVVEETDYVPRCVSHRGQQGLGLSSTTSSSSQLTCNYVVSPASGGNEDDETSVSCASGQVMTGCTSFQNDLLWTRKGEKIVIENGVVRCVKATARCCSVAGLTCDYRTAGPSSPFDGAQAEAVCPSNTLSIGCSSYSRYPDMDGVYANGTANSCVAQSGNPASTIPAERSGSTAFAACCSAPGMTCLRVSTSMTTLTAGNQQAVVCPTGYIMTSCDYYAADGRAAGARIYETSGVEKCKAFMGDNLPTGSKGVVGTATCCAMTS</sequence>
<dbReference type="SUPFAM" id="SSF51445">
    <property type="entry name" value="(Trans)glycosidases"/>
    <property type="match status" value="2"/>
</dbReference>
<dbReference type="InterPro" id="IPR041254">
    <property type="entry name" value="PCSK9_C1"/>
</dbReference>
<dbReference type="InterPro" id="IPR008979">
    <property type="entry name" value="Galactose-bd-like_sf"/>
</dbReference>
<keyword evidence="2" id="KW-0677">Repeat</keyword>
<proteinExistence type="inferred from homology"/>
<dbReference type="GO" id="GO:0031176">
    <property type="term" value="F:endo-1,4-beta-xylanase activity"/>
    <property type="evidence" value="ECO:0007669"/>
    <property type="project" value="UniProtKB-ARBA"/>
</dbReference>
<reference evidence="8 9" key="1">
    <citation type="submission" date="2018-04" db="EMBL/GenBank/DDBJ databases">
        <title>The genome of golden apple snail Pomacea canaliculata provides insight into stress tolerance and invasive adaptation.</title>
        <authorList>
            <person name="Liu C."/>
            <person name="Liu B."/>
            <person name="Ren Y."/>
            <person name="Zhang Y."/>
            <person name="Wang H."/>
            <person name="Li S."/>
            <person name="Jiang F."/>
            <person name="Yin L."/>
            <person name="Zhang G."/>
            <person name="Qian W."/>
            <person name="Fan W."/>
        </authorList>
    </citation>
    <scope>NUCLEOTIDE SEQUENCE [LARGE SCALE GENOMIC DNA]</scope>
    <source>
        <strain evidence="8">SZHN2017</strain>
        <tissue evidence="8">Muscle</tissue>
    </source>
</reference>
<comment type="similarity">
    <text evidence="1">Belongs to the glycosyl hydrolase 10 (cellulase F) family.</text>
</comment>
<evidence type="ECO:0000256" key="4">
    <source>
        <dbReference type="ARBA" id="ARBA00023277"/>
    </source>
</evidence>
<dbReference type="GO" id="GO:0000272">
    <property type="term" value="P:polysaccharide catabolic process"/>
    <property type="evidence" value="ECO:0007669"/>
    <property type="project" value="UniProtKB-KW"/>
</dbReference>
<dbReference type="PROSITE" id="PS51760">
    <property type="entry name" value="GH10_2"/>
    <property type="match status" value="1"/>
</dbReference>
<feature type="region of interest" description="Disordered" evidence="6">
    <location>
        <begin position="28"/>
        <end position="56"/>
    </location>
</feature>
<dbReference type="InterPro" id="IPR001000">
    <property type="entry name" value="GH10_dom"/>
</dbReference>
<dbReference type="InterPro" id="IPR017853">
    <property type="entry name" value="GH"/>
</dbReference>
<keyword evidence="3" id="KW-0378">Hydrolase</keyword>
<dbReference type="Pfam" id="PF00331">
    <property type="entry name" value="Glyco_hydro_10"/>
    <property type="match status" value="2"/>
</dbReference>
<dbReference type="SUPFAM" id="SSF49785">
    <property type="entry name" value="Galactose-binding domain-like"/>
    <property type="match status" value="2"/>
</dbReference>
<accession>A0A2T7NEB0</accession>
<dbReference type="InterPro" id="IPR044846">
    <property type="entry name" value="GH10"/>
</dbReference>
<feature type="region of interest" description="Disordered" evidence="6">
    <location>
        <begin position="1"/>
        <end position="20"/>
    </location>
</feature>
<comment type="caution">
    <text evidence="8">The sequence shown here is derived from an EMBL/GenBank/DDBJ whole genome shotgun (WGS) entry which is preliminary data.</text>
</comment>
<evidence type="ECO:0000259" key="7">
    <source>
        <dbReference type="PROSITE" id="PS51760"/>
    </source>
</evidence>
<name>A0A2T7NEB0_POMCA</name>
<keyword evidence="5" id="KW-0624">Polysaccharide degradation</keyword>
<protein>
    <recommendedName>
        <fullName evidence="7">GH10 domain-containing protein</fullName>
    </recommendedName>
</protein>
<dbReference type="OrthoDB" id="1650875at2759"/>
<dbReference type="Gene3D" id="2.60.120.260">
    <property type="entry name" value="Galactose-binding domain-like"/>
    <property type="match status" value="2"/>
</dbReference>
<keyword evidence="4" id="KW-0119">Carbohydrate metabolism</keyword>